<keyword evidence="2" id="KW-1185">Reference proteome</keyword>
<evidence type="ECO:0000313" key="1">
    <source>
        <dbReference type="EMBL" id="QDT31665.1"/>
    </source>
</evidence>
<dbReference type="KEGG" id="tpol:Mal48_09000"/>
<dbReference type="Proteomes" id="UP000315724">
    <property type="component" value="Chromosome"/>
</dbReference>
<sequence>MILFDSARLGSEEWRAQLFCERNGLSGFFMARESFLLRTDPKILDALRQWADDELRSSNAQLDFVLRDALSKAGRLPKEKKPPKKKSQN</sequence>
<gene>
    <name evidence="1" type="ORF">Mal48_09000</name>
</gene>
<evidence type="ECO:0000313" key="2">
    <source>
        <dbReference type="Proteomes" id="UP000315724"/>
    </source>
</evidence>
<dbReference type="InterPro" id="IPR010985">
    <property type="entry name" value="Ribbon_hlx_hlx"/>
</dbReference>
<dbReference type="AlphaFoldDB" id="A0A517QJA6"/>
<reference evidence="1 2" key="1">
    <citation type="submission" date="2019-02" db="EMBL/GenBank/DDBJ databases">
        <title>Deep-cultivation of Planctomycetes and their phenomic and genomic characterization uncovers novel biology.</title>
        <authorList>
            <person name="Wiegand S."/>
            <person name="Jogler M."/>
            <person name="Boedeker C."/>
            <person name="Pinto D."/>
            <person name="Vollmers J."/>
            <person name="Rivas-Marin E."/>
            <person name="Kohn T."/>
            <person name="Peeters S.H."/>
            <person name="Heuer A."/>
            <person name="Rast P."/>
            <person name="Oberbeckmann S."/>
            <person name="Bunk B."/>
            <person name="Jeske O."/>
            <person name="Meyerdierks A."/>
            <person name="Storesund J.E."/>
            <person name="Kallscheuer N."/>
            <person name="Luecker S."/>
            <person name="Lage O.M."/>
            <person name="Pohl T."/>
            <person name="Merkel B.J."/>
            <person name="Hornburger P."/>
            <person name="Mueller R.-W."/>
            <person name="Bruemmer F."/>
            <person name="Labrenz M."/>
            <person name="Spormann A.M."/>
            <person name="Op den Camp H."/>
            <person name="Overmann J."/>
            <person name="Amann R."/>
            <person name="Jetten M.S.M."/>
            <person name="Mascher T."/>
            <person name="Medema M.H."/>
            <person name="Devos D.P."/>
            <person name="Kaster A.-K."/>
            <person name="Ovreas L."/>
            <person name="Rohde M."/>
            <person name="Galperin M.Y."/>
            <person name="Jogler C."/>
        </authorList>
    </citation>
    <scope>NUCLEOTIDE SEQUENCE [LARGE SCALE GENOMIC DNA]</scope>
    <source>
        <strain evidence="1 2">Mal48</strain>
    </source>
</reference>
<dbReference type="SUPFAM" id="SSF47598">
    <property type="entry name" value="Ribbon-helix-helix"/>
    <property type="match status" value="1"/>
</dbReference>
<dbReference type="GO" id="GO:0006355">
    <property type="term" value="P:regulation of DNA-templated transcription"/>
    <property type="evidence" value="ECO:0007669"/>
    <property type="project" value="InterPro"/>
</dbReference>
<name>A0A517QJA6_9PLAN</name>
<organism evidence="1 2">
    <name type="scientific">Thalassoglobus polymorphus</name>
    <dbReference type="NCBI Taxonomy" id="2527994"/>
    <lineage>
        <taxon>Bacteria</taxon>
        <taxon>Pseudomonadati</taxon>
        <taxon>Planctomycetota</taxon>
        <taxon>Planctomycetia</taxon>
        <taxon>Planctomycetales</taxon>
        <taxon>Planctomycetaceae</taxon>
        <taxon>Thalassoglobus</taxon>
    </lineage>
</organism>
<protein>
    <submittedName>
        <fullName evidence="1">Uncharacterized protein</fullName>
    </submittedName>
</protein>
<accession>A0A517QJA6</accession>
<proteinExistence type="predicted"/>
<dbReference type="EMBL" id="CP036267">
    <property type="protein sequence ID" value="QDT31665.1"/>
    <property type="molecule type" value="Genomic_DNA"/>
</dbReference>